<name>A0A0D6JD35_9HYPH</name>
<proteinExistence type="predicted"/>
<evidence type="ECO:0000313" key="2">
    <source>
        <dbReference type="Proteomes" id="UP000033187"/>
    </source>
</evidence>
<accession>A0A0D6JD35</accession>
<sequence>MPIYRGGAFVDDTWRVLGDDEVADRGAHVIVSLERWRSEPQLRTGNVGVILRAGEEPDVISDGLVDAPLIVLTFAKFTDGRGYSVARALRERHAFKGEIRATGDVLLDQIPLMLRCGFDAFEITHGPTIAALGRGYLPGLALSYQRPVGGSRRYSTVVRSSQASRQVAQEQNDGAGQA</sequence>
<dbReference type="AlphaFoldDB" id="A0A0D6JD35"/>
<dbReference type="PIRSF" id="PIRSF030820">
    <property type="entry name" value="UCP030820"/>
    <property type="match status" value="1"/>
</dbReference>
<dbReference type="EMBL" id="LN829119">
    <property type="protein sequence ID" value="CPR16755.1"/>
    <property type="molecule type" value="Genomic_DNA"/>
</dbReference>
<dbReference type="Pfam" id="PF06073">
    <property type="entry name" value="DUF934"/>
    <property type="match status" value="1"/>
</dbReference>
<dbReference type="InterPro" id="IPR008318">
    <property type="entry name" value="UCP030820"/>
</dbReference>
<dbReference type="RefSeq" id="WP_052743690.1">
    <property type="nucleotide sequence ID" value="NZ_LN829118.1"/>
</dbReference>
<organism evidence="1 2">
    <name type="scientific">Candidatus Filomicrobium marinum</name>
    <dbReference type="NCBI Taxonomy" id="1608628"/>
    <lineage>
        <taxon>Bacteria</taxon>
        <taxon>Pseudomonadati</taxon>
        <taxon>Pseudomonadota</taxon>
        <taxon>Alphaproteobacteria</taxon>
        <taxon>Hyphomicrobiales</taxon>
        <taxon>Hyphomicrobiaceae</taxon>
        <taxon>Filomicrobium</taxon>
    </lineage>
</organism>
<gene>
    <name evidence="1" type="ORF">YBN1229_v1_0949</name>
</gene>
<dbReference type="KEGG" id="fil:BN1229_v1_0946"/>
<dbReference type="OrthoDB" id="9800421at2"/>
<dbReference type="KEGG" id="fiy:BN1229_v1_0949"/>
<protein>
    <submittedName>
        <fullName evidence="1">Oxidoreductase probably involved in sulfite reduction</fullName>
    </submittedName>
</protein>
<evidence type="ECO:0000313" key="1">
    <source>
        <dbReference type="EMBL" id="CPR16755.1"/>
    </source>
</evidence>
<reference evidence="2" key="1">
    <citation type="submission" date="2015-02" db="EMBL/GenBank/DDBJ databases">
        <authorList>
            <person name="Chooi Y.-H."/>
        </authorList>
    </citation>
    <scope>NUCLEOTIDE SEQUENCE [LARGE SCALE GENOMIC DNA]</scope>
    <source>
        <strain evidence="2">strain Y</strain>
    </source>
</reference>
<keyword evidence="2" id="KW-1185">Reference proteome</keyword>
<dbReference type="Proteomes" id="UP000033187">
    <property type="component" value="Chromosome 1"/>
</dbReference>